<feature type="domain" description="Integrase SAM-like N-terminal" evidence="3">
    <location>
        <begin position="50"/>
        <end position="120"/>
    </location>
</feature>
<dbReference type="SUPFAM" id="SSF56349">
    <property type="entry name" value="DNA breaking-rejoining enzymes"/>
    <property type="match status" value="1"/>
</dbReference>
<name>A0A6J8DKJ4_MYTCO</name>
<dbReference type="Pfam" id="PF02899">
    <property type="entry name" value="Phage_int_SAM_1"/>
    <property type="match status" value="1"/>
</dbReference>
<evidence type="ECO:0000259" key="3">
    <source>
        <dbReference type="Pfam" id="PF02899"/>
    </source>
</evidence>
<dbReference type="PANTHER" id="PTHR34605">
    <property type="entry name" value="PHAGE_INTEGRASE DOMAIN-CONTAINING PROTEIN"/>
    <property type="match status" value="1"/>
</dbReference>
<evidence type="ECO:0000256" key="1">
    <source>
        <dbReference type="ARBA" id="ARBA00023125"/>
    </source>
</evidence>
<sequence length="342" mass="38513">MAPPVFSSPDVATHDTTDVLIQSSGTRCIKESYQDAYEIFGNHFEADINYLLQNSVASNTFKTYLGGLESFCNFRVNFGLNQKWPAPLQDVIFFITHLFKTGLSHSTINCYLSGISFFHKLNNLLDNTQCFVVRKMVEDVRRAKSKLNSRLPLTRELLEKIVSVVPSLCSSQFETKLFTAAFSLAFHGLFRVGELTVGSKGIADHTVLFNNVKVCDEFLPVYLATSKTDQLGTGKVLTISSQYNVKICPVIALSSYYMVRPSVEGPLFCHYDTKPLTRYQFSAVLKKSLAVLGYKGSNYKSRSFRIGMDTTLSIEGYADDYVKILVRWKSDSSYLKYIRVPV</sequence>
<evidence type="ECO:0000256" key="2">
    <source>
        <dbReference type="ARBA" id="ARBA00023172"/>
    </source>
</evidence>
<dbReference type="InterPro" id="IPR052925">
    <property type="entry name" value="Phage_Integrase-like_Recomb"/>
</dbReference>
<keyword evidence="5" id="KW-1185">Reference proteome</keyword>
<gene>
    <name evidence="4" type="ORF">MCOR_41453</name>
</gene>
<dbReference type="InterPro" id="IPR004107">
    <property type="entry name" value="Integrase_SAM-like_N"/>
</dbReference>
<evidence type="ECO:0000313" key="4">
    <source>
        <dbReference type="EMBL" id="CAC5408031.1"/>
    </source>
</evidence>
<dbReference type="Gene3D" id="1.10.150.130">
    <property type="match status" value="1"/>
</dbReference>
<dbReference type="GO" id="GO:0003677">
    <property type="term" value="F:DNA binding"/>
    <property type="evidence" value="ECO:0007669"/>
    <property type="project" value="UniProtKB-KW"/>
</dbReference>
<dbReference type="EMBL" id="CACVKT020007498">
    <property type="protein sequence ID" value="CAC5408031.1"/>
    <property type="molecule type" value="Genomic_DNA"/>
</dbReference>
<dbReference type="InterPro" id="IPR011010">
    <property type="entry name" value="DNA_brk_join_enz"/>
</dbReference>
<dbReference type="AlphaFoldDB" id="A0A6J8DKJ4"/>
<reference evidence="4 5" key="1">
    <citation type="submission" date="2020-06" db="EMBL/GenBank/DDBJ databases">
        <authorList>
            <person name="Li R."/>
            <person name="Bekaert M."/>
        </authorList>
    </citation>
    <scope>NUCLEOTIDE SEQUENCE [LARGE SCALE GENOMIC DNA]</scope>
    <source>
        <strain evidence="5">wild</strain>
    </source>
</reference>
<protein>
    <recommendedName>
        <fullName evidence="3">Integrase SAM-like N-terminal domain-containing protein</fullName>
    </recommendedName>
</protein>
<dbReference type="Proteomes" id="UP000507470">
    <property type="component" value="Unassembled WGS sequence"/>
</dbReference>
<dbReference type="GO" id="GO:0015074">
    <property type="term" value="P:DNA integration"/>
    <property type="evidence" value="ECO:0007669"/>
    <property type="project" value="InterPro"/>
</dbReference>
<evidence type="ECO:0000313" key="5">
    <source>
        <dbReference type="Proteomes" id="UP000507470"/>
    </source>
</evidence>
<dbReference type="SUPFAM" id="SSF47823">
    <property type="entry name" value="lambda integrase-like, N-terminal domain"/>
    <property type="match status" value="1"/>
</dbReference>
<dbReference type="GO" id="GO:0006310">
    <property type="term" value="P:DNA recombination"/>
    <property type="evidence" value="ECO:0007669"/>
    <property type="project" value="UniProtKB-KW"/>
</dbReference>
<organism evidence="4 5">
    <name type="scientific">Mytilus coruscus</name>
    <name type="common">Sea mussel</name>
    <dbReference type="NCBI Taxonomy" id="42192"/>
    <lineage>
        <taxon>Eukaryota</taxon>
        <taxon>Metazoa</taxon>
        <taxon>Spiralia</taxon>
        <taxon>Lophotrochozoa</taxon>
        <taxon>Mollusca</taxon>
        <taxon>Bivalvia</taxon>
        <taxon>Autobranchia</taxon>
        <taxon>Pteriomorphia</taxon>
        <taxon>Mytilida</taxon>
        <taxon>Mytiloidea</taxon>
        <taxon>Mytilidae</taxon>
        <taxon>Mytilinae</taxon>
        <taxon>Mytilus</taxon>
    </lineage>
</organism>
<accession>A0A6J8DKJ4</accession>
<dbReference type="Gene3D" id="1.10.443.10">
    <property type="entry name" value="Intergrase catalytic core"/>
    <property type="match status" value="1"/>
</dbReference>
<dbReference type="PANTHER" id="PTHR34605:SF3">
    <property type="entry name" value="P CELL-TYPE AGGLUTINATION PROTEIN MAP4-LIKE-RELATED"/>
    <property type="match status" value="1"/>
</dbReference>
<keyword evidence="2" id="KW-0233">DNA recombination</keyword>
<dbReference type="InterPro" id="IPR013762">
    <property type="entry name" value="Integrase-like_cat_sf"/>
</dbReference>
<dbReference type="InterPro" id="IPR010998">
    <property type="entry name" value="Integrase_recombinase_N"/>
</dbReference>
<dbReference type="OrthoDB" id="421668at2759"/>
<proteinExistence type="predicted"/>
<keyword evidence="1" id="KW-0238">DNA-binding</keyword>